<dbReference type="InterPro" id="IPR003741">
    <property type="entry name" value="LUD_dom"/>
</dbReference>
<evidence type="ECO:0000313" key="2">
    <source>
        <dbReference type="EMBL" id="SUQ15967.1"/>
    </source>
</evidence>
<dbReference type="PANTHER" id="PTHR36179:SF2">
    <property type="entry name" value="LUD DOMAIN-CONTAINING PROTEIN"/>
    <property type="match status" value="1"/>
</dbReference>
<dbReference type="Pfam" id="PF02589">
    <property type="entry name" value="LUD_dom"/>
    <property type="match status" value="1"/>
</dbReference>
<organism evidence="2 3">
    <name type="scientific">Faecalicatena contorta</name>
    <dbReference type="NCBI Taxonomy" id="39482"/>
    <lineage>
        <taxon>Bacteria</taxon>
        <taxon>Bacillati</taxon>
        <taxon>Bacillota</taxon>
        <taxon>Clostridia</taxon>
        <taxon>Lachnospirales</taxon>
        <taxon>Lachnospiraceae</taxon>
        <taxon>Faecalicatena</taxon>
    </lineage>
</organism>
<dbReference type="Proteomes" id="UP000254051">
    <property type="component" value="Unassembled WGS sequence"/>
</dbReference>
<proteinExistence type="predicted"/>
<protein>
    <submittedName>
        <fullName evidence="2">Uncharacterized ACR, YkgG family COG1556</fullName>
    </submittedName>
</protein>
<accession>A0A316ACB2</accession>
<gene>
    <name evidence="2" type="ORF">SAMN05216529_11914</name>
</gene>
<dbReference type="RefSeq" id="WP_109714271.1">
    <property type="nucleotide sequence ID" value="NZ_QGDS01000019.1"/>
</dbReference>
<keyword evidence="3" id="KW-1185">Reference proteome</keyword>
<dbReference type="AlphaFoldDB" id="A0A316ACB2"/>
<dbReference type="SUPFAM" id="SSF100950">
    <property type="entry name" value="NagB/RpiA/CoA transferase-like"/>
    <property type="match status" value="1"/>
</dbReference>
<dbReference type="OrthoDB" id="9809147at2"/>
<dbReference type="EMBL" id="UHJJ01000019">
    <property type="protein sequence ID" value="SUQ15967.1"/>
    <property type="molecule type" value="Genomic_DNA"/>
</dbReference>
<dbReference type="Gene3D" id="3.40.50.10420">
    <property type="entry name" value="NagB/RpiA/CoA transferase-like"/>
    <property type="match status" value="1"/>
</dbReference>
<evidence type="ECO:0000259" key="1">
    <source>
        <dbReference type="Pfam" id="PF02589"/>
    </source>
</evidence>
<reference evidence="3" key="1">
    <citation type="submission" date="2017-07" db="EMBL/GenBank/DDBJ databases">
        <authorList>
            <person name="Varghese N."/>
            <person name="Submissions S."/>
        </authorList>
    </citation>
    <scope>NUCLEOTIDE SEQUENCE [LARGE SCALE GENOMIC DNA]</scope>
    <source>
        <strain evidence="3">NLAE-zl-C134</strain>
    </source>
</reference>
<evidence type="ECO:0000313" key="3">
    <source>
        <dbReference type="Proteomes" id="UP000254051"/>
    </source>
</evidence>
<dbReference type="PANTHER" id="PTHR36179">
    <property type="entry name" value="LUD_DOM DOMAIN-CONTAINING PROTEIN"/>
    <property type="match status" value="1"/>
</dbReference>
<dbReference type="InterPro" id="IPR024185">
    <property type="entry name" value="FTHF_cligase-like_sf"/>
</dbReference>
<dbReference type="InterPro" id="IPR037171">
    <property type="entry name" value="NagB/RpiA_transferase-like"/>
</dbReference>
<sequence length="197" mass="21762">MEYSLIRKNFEKHGFTTQLFSEKEEVCDYLSNILQKQTIGFGGSVTLAEMGLFEVLQQNNAVIWHNKVSSADVRRLASGANIYITSANAVTESGEIVNIDGTGNRVSMTAFGPQKCYYVIGKNKITPNLEDAIYRCKNVAAPQNAQRVGADTPCAKKADKCYNCNSPGRICRMTVIIDRAPMGMECEIIFVDQPLGF</sequence>
<feature type="domain" description="LUD" evidence="1">
    <location>
        <begin position="6"/>
        <end position="191"/>
    </location>
</feature>
<name>A0A316ACB2_9FIRM</name>